<dbReference type="Pfam" id="PF20918">
    <property type="entry name" value="SPOCS_spoVID-N"/>
    <property type="match status" value="1"/>
</dbReference>
<dbReference type="Proteomes" id="UP001556040">
    <property type="component" value="Unassembled WGS sequence"/>
</dbReference>
<protein>
    <recommendedName>
        <fullName evidence="1">Stage VI sporulation protein D N-terminal domain-containing protein</fullName>
    </recommendedName>
</protein>
<sequence>MKNNQMPLTLKETIIMDGEFGLKELRSLSFEPSVSITEHADHVLIEGSLHLAGEGVASVGSRFDEEANESYERIHVINHSGDEQLDFEHYFPITVNVASERVANVHLLDVYIDHIDYELKDERVLFIHADIVVDGVTKAEETIVVQPEVAEVTPDSNYQMEVERDVKPEEEIHELPIRLLPNPLKEWNQPSGGIEAFEGRNELDVEEMNSYQNDSYVEDAIEPKVADADSYVNEDAIEPKIADSYVKEDAIEPEIAGSSVQDEPLVEMRATPPLESLVNHQTHIEEEQQTAEADNQEAERFDVTDDQALMSFVSTLEDEMTTIKVHITQQDETPEEIAERYGVSMIQLMKTNQFESRAPFDRGRLVWIP</sequence>
<accession>A0ABV3PZR3</accession>
<dbReference type="EMBL" id="JBFMIA010000001">
    <property type="protein sequence ID" value="MEW9500580.1"/>
    <property type="molecule type" value="Genomic_DNA"/>
</dbReference>
<dbReference type="RefSeq" id="WP_367777883.1">
    <property type="nucleotide sequence ID" value="NZ_JBFMIA010000001.1"/>
</dbReference>
<keyword evidence="3" id="KW-1185">Reference proteome</keyword>
<comment type="caution">
    <text evidence="2">The sequence shown here is derived from an EMBL/GenBank/DDBJ whole genome shotgun (WGS) entry which is preliminary data.</text>
</comment>
<dbReference type="InterPro" id="IPR048862">
    <property type="entry name" value="SPOCS_spoVID_N"/>
</dbReference>
<reference evidence="2 3" key="1">
    <citation type="journal article" date="1979" name="Int. J. Syst. Evol. Microbiol.">
        <title>Bacillus globisporus subsp. marinus subsp. nov.</title>
        <authorList>
            <person name="Liu H."/>
        </authorList>
    </citation>
    <scope>NUCLEOTIDE SEQUENCE [LARGE SCALE GENOMIC DNA]</scope>
    <source>
        <strain evidence="2 3">DSM 1297</strain>
    </source>
</reference>
<organism evidence="2 3">
    <name type="scientific">Jeotgalibacillus marinus</name>
    <dbReference type="NCBI Taxonomy" id="86667"/>
    <lineage>
        <taxon>Bacteria</taxon>
        <taxon>Bacillati</taxon>
        <taxon>Bacillota</taxon>
        <taxon>Bacilli</taxon>
        <taxon>Bacillales</taxon>
        <taxon>Caryophanaceae</taxon>
        <taxon>Jeotgalibacillus</taxon>
    </lineage>
</organism>
<dbReference type="CDD" id="cd00118">
    <property type="entry name" value="LysM"/>
    <property type="match status" value="1"/>
</dbReference>
<feature type="domain" description="Stage VI sporulation protein D N-terminal" evidence="1">
    <location>
        <begin position="7"/>
        <end position="136"/>
    </location>
</feature>
<gene>
    <name evidence="2" type="ORF">AB1471_02055</name>
</gene>
<evidence type="ECO:0000259" key="1">
    <source>
        <dbReference type="Pfam" id="PF20918"/>
    </source>
</evidence>
<evidence type="ECO:0000313" key="2">
    <source>
        <dbReference type="EMBL" id="MEW9500580.1"/>
    </source>
</evidence>
<proteinExistence type="predicted"/>
<name>A0ABV3PZR3_9BACL</name>
<dbReference type="InterPro" id="IPR018392">
    <property type="entry name" value="LysM"/>
</dbReference>
<evidence type="ECO:0000313" key="3">
    <source>
        <dbReference type="Proteomes" id="UP001556040"/>
    </source>
</evidence>